<dbReference type="AlphaFoldDB" id="A0A822V4J2"/>
<dbReference type="SMART" id="SM00829">
    <property type="entry name" value="PKS_ER"/>
    <property type="match status" value="1"/>
</dbReference>
<dbReference type="InterPro" id="IPR011032">
    <property type="entry name" value="GroES-like_sf"/>
</dbReference>
<accession>A0A822V4J2</accession>
<dbReference type="RefSeq" id="WP_236734580.1">
    <property type="nucleotide sequence ID" value="NZ_LMVK01000011.1"/>
</dbReference>
<dbReference type="EMBL" id="FCNL01000027">
    <property type="protein sequence ID" value="CVI20311.1"/>
    <property type="molecule type" value="Genomic_DNA"/>
</dbReference>
<protein>
    <submittedName>
        <fullName evidence="3">Putative 2-alkenal reductase</fullName>
        <ecNumber evidence="3">1.3.1.74</ecNumber>
    </submittedName>
</protein>
<dbReference type="InterPro" id="IPR045010">
    <property type="entry name" value="MDR_fam"/>
</dbReference>
<comment type="caution">
    <text evidence="3">The sequence shown here is derived from an EMBL/GenBank/DDBJ whole genome shotgun (WGS) entry which is preliminary data.</text>
</comment>
<evidence type="ECO:0000259" key="2">
    <source>
        <dbReference type="SMART" id="SM00829"/>
    </source>
</evidence>
<keyword evidence="1 3" id="KW-0560">Oxidoreductase</keyword>
<dbReference type="InterPro" id="IPR020843">
    <property type="entry name" value="ER"/>
</dbReference>
<dbReference type="GO" id="GO:0032440">
    <property type="term" value="F:2-alkenal reductase [NAD(P)H] activity"/>
    <property type="evidence" value="ECO:0007669"/>
    <property type="project" value="UniProtKB-EC"/>
</dbReference>
<dbReference type="PANTHER" id="PTHR43205">
    <property type="entry name" value="PROSTAGLANDIN REDUCTASE"/>
    <property type="match status" value="1"/>
</dbReference>
<sequence>MMTIKRIALASRPLAEPSHENFRLEDAELREAAEGDVTVRVLYLSLDPYMRGRMSDAKSYAAPVPVDGIMEGETICEVVKSRHNGFGPGDIVRGRTGWCTGAVINGDLLRKVETHGAPVTTAIGVLGMPGFTAWSGLKFIGKPKQGETVAVAAASGPVGSMVGELAKLYGARAVGIAGGPDKCAFVKGELGFDSVVDHRSEDFVRDLNAASPNGIDVYFEKRESGKKKRSKTPNLVLNQSPLRLSVQALGLMIRKDDVKNVLSALTTKLKRSVQAQATTPTTLSPT</sequence>
<dbReference type="SUPFAM" id="SSF51735">
    <property type="entry name" value="NAD(P)-binding Rossmann-fold domains"/>
    <property type="match status" value="1"/>
</dbReference>
<dbReference type="CDD" id="cd05288">
    <property type="entry name" value="PGDH"/>
    <property type="match status" value="1"/>
</dbReference>
<dbReference type="Gene3D" id="3.40.50.720">
    <property type="entry name" value="NAD(P)-binding Rossmann-like Domain"/>
    <property type="match status" value="1"/>
</dbReference>
<dbReference type="Proteomes" id="UP000192074">
    <property type="component" value="Unassembled WGS sequence"/>
</dbReference>
<name>A0A822V4J2_AGRTU</name>
<dbReference type="Gene3D" id="3.90.180.10">
    <property type="entry name" value="Medium-chain alcohol dehydrogenases, catalytic domain"/>
    <property type="match status" value="1"/>
</dbReference>
<evidence type="ECO:0000313" key="3">
    <source>
        <dbReference type="EMBL" id="CVI20311.1"/>
    </source>
</evidence>
<evidence type="ECO:0000313" key="4">
    <source>
        <dbReference type="Proteomes" id="UP000192074"/>
    </source>
</evidence>
<dbReference type="InterPro" id="IPR036291">
    <property type="entry name" value="NAD(P)-bd_dom_sf"/>
</dbReference>
<evidence type="ECO:0000256" key="1">
    <source>
        <dbReference type="ARBA" id="ARBA00023002"/>
    </source>
</evidence>
<gene>
    <name evidence="3" type="ORF">AGR4A_Lc10049</name>
</gene>
<dbReference type="Pfam" id="PF00107">
    <property type="entry name" value="ADH_zinc_N"/>
    <property type="match status" value="1"/>
</dbReference>
<dbReference type="Pfam" id="PF16884">
    <property type="entry name" value="ADH_N_2"/>
    <property type="match status" value="1"/>
</dbReference>
<organism evidence="3 4">
    <name type="scientific">Agrobacterium tumefaciens str. B6</name>
    <dbReference type="NCBI Taxonomy" id="1183423"/>
    <lineage>
        <taxon>Bacteria</taxon>
        <taxon>Pseudomonadati</taxon>
        <taxon>Pseudomonadota</taxon>
        <taxon>Alphaproteobacteria</taxon>
        <taxon>Hyphomicrobiales</taxon>
        <taxon>Rhizobiaceae</taxon>
        <taxon>Rhizobium/Agrobacterium group</taxon>
        <taxon>Agrobacterium</taxon>
        <taxon>Agrobacterium tumefaciens complex</taxon>
    </lineage>
</organism>
<proteinExistence type="predicted"/>
<dbReference type="SUPFAM" id="SSF50129">
    <property type="entry name" value="GroES-like"/>
    <property type="match status" value="1"/>
</dbReference>
<dbReference type="EC" id="1.3.1.74" evidence="3"/>
<reference evidence="3 4" key="1">
    <citation type="submission" date="2016-01" db="EMBL/GenBank/DDBJ databases">
        <authorList>
            <person name="Regsiter A."/>
            <person name="william w."/>
        </authorList>
    </citation>
    <scope>NUCLEOTIDE SEQUENCE [LARGE SCALE GENOMIC DNA]</scope>
    <source>
        <strain evidence="3 4">B6</strain>
    </source>
</reference>
<dbReference type="PANTHER" id="PTHR43205:SF7">
    <property type="entry name" value="PROSTAGLANDIN REDUCTASE 1"/>
    <property type="match status" value="1"/>
</dbReference>
<dbReference type="InterPro" id="IPR041694">
    <property type="entry name" value="ADH_N_2"/>
</dbReference>
<feature type="domain" description="Enoyl reductase (ER)" evidence="2">
    <location>
        <begin position="18"/>
        <end position="285"/>
    </location>
</feature>
<dbReference type="InterPro" id="IPR013149">
    <property type="entry name" value="ADH-like_C"/>
</dbReference>